<protein>
    <submittedName>
        <fullName evidence="2">SLC4A8 protein</fullName>
    </submittedName>
</protein>
<organism evidence="2 3">
    <name type="scientific">Symbiodinium natans</name>
    <dbReference type="NCBI Taxonomy" id="878477"/>
    <lineage>
        <taxon>Eukaryota</taxon>
        <taxon>Sar</taxon>
        <taxon>Alveolata</taxon>
        <taxon>Dinophyceae</taxon>
        <taxon>Suessiales</taxon>
        <taxon>Symbiodiniaceae</taxon>
        <taxon>Symbiodinium</taxon>
    </lineage>
</organism>
<evidence type="ECO:0000313" key="3">
    <source>
        <dbReference type="Proteomes" id="UP000604046"/>
    </source>
</evidence>
<dbReference type="Proteomes" id="UP000604046">
    <property type="component" value="Unassembled WGS sequence"/>
</dbReference>
<keyword evidence="3" id="KW-1185">Reference proteome</keyword>
<evidence type="ECO:0000256" key="1">
    <source>
        <dbReference type="SAM" id="MobiDB-lite"/>
    </source>
</evidence>
<dbReference type="AlphaFoldDB" id="A0A812J6K6"/>
<name>A0A812J6K6_9DINO</name>
<comment type="caution">
    <text evidence="2">The sequence shown here is derived from an EMBL/GenBank/DDBJ whole genome shotgun (WGS) entry which is preliminary data.</text>
</comment>
<feature type="compositionally biased region" description="Basic and acidic residues" evidence="1">
    <location>
        <begin position="429"/>
        <end position="448"/>
    </location>
</feature>
<feature type="compositionally biased region" description="Basic and acidic residues" evidence="1">
    <location>
        <begin position="372"/>
        <end position="383"/>
    </location>
</feature>
<dbReference type="Gene3D" id="3.90.70.80">
    <property type="match status" value="1"/>
</dbReference>
<proteinExistence type="predicted"/>
<evidence type="ECO:0000313" key="2">
    <source>
        <dbReference type="EMBL" id="CAE7198215.1"/>
    </source>
</evidence>
<reference evidence="2" key="1">
    <citation type="submission" date="2021-02" db="EMBL/GenBank/DDBJ databases">
        <authorList>
            <person name="Dougan E. K."/>
            <person name="Rhodes N."/>
            <person name="Thang M."/>
            <person name="Chan C."/>
        </authorList>
    </citation>
    <scope>NUCLEOTIDE SEQUENCE</scope>
</reference>
<sequence length="685" mass="76307">MRPQDWSAKDMPVKIVDSIEGLSDSLDENKTQRLVYTTSRPSDAMEALDLLNGDPAAKGVVFLQGNGGLDSATWPKVSKARYEKVAGQLGTRLQPRKGWLWLVGDVTDSKARTCTGTPYVAKPRTDSTVVLRFVAEKKYNEEAWAKLSKGATKCLRDWCLSATPFAAQGCHDTFAFEIIDQKMIKGLMRVDKDKLAYALLAESGACYSRCRWFVEKVGPLCSETSVQWIPSKPDCNETWIQYIDRCRGLAGSKGLVRGRYQLGYRIPNSEFQHADVVSKWVVEGLPKTFLVHDVIDFLSSLHFGAIEVVEKGWRRQGSAWTVRASRNDREELIQGSIMEDGEEYDISIIKAVRRKVDRSVRVPLKSGKVRYGEAMKDRAKDSRGPVAPKGVALPDSAPPAGKSGATPGKSKTEKNANAEHQPSTQGRGAGKDAKEDKDRSRSPKRDANQDEQMSEWTMGGRKVANAADGNCMFYAFATYLTSRGQKKRTHRQLRAWLCSNLRDNLDSCDKRWDKTDHKGMPTSRDFSWFFVLFLWGPEEMEVRKDEVNVLRKAKLVGNDQELLTQGWERQGDVVIFYLKVPDGDVSSLLAKSGVDKPVFLTQLARDISKQAPVKLIAAENGEEGTKYLARVQALAKEKGTSLAFRRGGGSFLGLRLEKEEEGTVQPLSIGDLGKFRRSSLTRTGG</sequence>
<gene>
    <name evidence="2" type="primary">SLC4A8</name>
    <name evidence="2" type="ORF">SNAT2548_LOCUS5687</name>
</gene>
<dbReference type="EMBL" id="CAJNDS010000367">
    <property type="protein sequence ID" value="CAE7198215.1"/>
    <property type="molecule type" value="Genomic_DNA"/>
</dbReference>
<accession>A0A812J6K6</accession>
<feature type="region of interest" description="Disordered" evidence="1">
    <location>
        <begin position="372"/>
        <end position="457"/>
    </location>
</feature>